<evidence type="ECO:0000256" key="1">
    <source>
        <dbReference type="SAM" id="MobiDB-lite"/>
    </source>
</evidence>
<name>A0A0B7IVS0_9PROT</name>
<dbReference type="STRING" id="1581680.BN1209_1292"/>
<protein>
    <submittedName>
        <fullName evidence="4">TPR repeat-containing protein</fullName>
    </submittedName>
</protein>
<evidence type="ECO:0000256" key="2">
    <source>
        <dbReference type="SAM" id="Phobius"/>
    </source>
</evidence>
<feature type="transmembrane region" description="Helical" evidence="2">
    <location>
        <begin position="127"/>
        <end position="145"/>
    </location>
</feature>
<evidence type="ECO:0000313" key="5">
    <source>
        <dbReference type="Proteomes" id="UP000056322"/>
    </source>
</evidence>
<dbReference type="KEGG" id="mbac:BN1209_1292"/>
<keyword evidence="5" id="KW-1185">Reference proteome</keyword>
<gene>
    <name evidence="4" type="ORF">BN1209_1292</name>
</gene>
<keyword evidence="2" id="KW-0472">Membrane</keyword>
<evidence type="ECO:0000313" key="4">
    <source>
        <dbReference type="EMBL" id="CEN56330.1"/>
    </source>
</evidence>
<dbReference type="SUPFAM" id="SSF48452">
    <property type="entry name" value="TPR-like"/>
    <property type="match status" value="1"/>
</dbReference>
<keyword evidence="2" id="KW-0812">Transmembrane</keyword>
<feature type="signal peptide" evidence="3">
    <location>
        <begin position="1"/>
        <end position="24"/>
    </location>
</feature>
<evidence type="ECO:0000256" key="3">
    <source>
        <dbReference type="SAM" id="SignalP"/>
    </source>
</evidence>
<dbReference type="Pfam" id="PF13432">
    <property type="entry name" value="TPR_16"/>
    <property type="match status" value="1"/>
</dbReference>
<reference evidence="5" key="1">
    <citation type="submission" date="2014-12" db="EMBL/GenBank/DDBJ databases">
        <authorList>
            <person name="Salcher M.M."/>
        </authorList>
    </citation>
    <scope>NUCLEOTIDE SEQUENCE [LARGE SCALE GENOMIC DNA]</scope>
    <source>
        <strain evidence="5">MMS-10A-171</strain>
    </source>
</reference>
<dbReference type="AlphaFoldDB" id="A0A0B7IVS0"/>
<accession>A0A0B7IVS0</accession>
<dbReference type="Proteomes" id="UP000056322">
    <property type="component" value="Chromosome 1"/>
</dbReference>
<dbReference type="InterPro" id="IPR011990">
    <property type="entry name" value="TPR-like_helical_dom_sf"/>
</dbReference>
<dbReference type="HOGENOM" id="CLU_1010746_0_0_4"/>
<keyword evidence="2" id="KW-1133">Transmembrane helix</keyword>
<sequence>MRMKSLLSVCALALAFNMTLPTYAADQFSLHDVYQAAETGNMAKAQAMMEQVLRDHPDSAKAHYVEAQLLAKQGKLAAAAAELSTAERLKPGLPDEKPQAVQALKAVIAGQAANAGNARPQEAQSGFGMGSILLVLALIVFIFFVGRAMGRRSNPVVYPANNNSGPYGQQANGAGMPMGGPVGGMGGGMGSGILGGLATGAALGAGMVAGQELMHHFTDGDKGNNGMVSDANAGDSWTNTNDMGGNDFGVTDSGSWDDSGGGDWT</sequence>
<dbReference type="EMBL" id="LN794158">
    <property type="protein sequence ID" value="CEN56330.1"/>
    <property type="molecule type" value="Genomic_DNA"/>
</dbReference>
<proteinExistence type="predicted"/>
<feature type="chain" id="PRO_5002118073" evidence="3">
    <location>
        <begin position="25"/>
        <end position="265"/>
    </location>
</feature>
<feature type="region of interest" description="Disordered" evidence="1">
    <location>
        <begin position="232"/>
        <end position="265"/>
    </location>
</feature>
<organism evidence="4 5">
    <name type="scientific">Candidatus Methylopumilus turicensis</name>
    <dbReference type="NCBI Taxonomy" id="1581680"/>
    <lineage>
        <taxon>Bacteria</taxon>
        <taxon>Pseudomonadati</taxon>
        <taxon>Pseudomonadota</taxon>
        <taxon>Betaproteobacteria</taxon>
        <taxon>Nitrosomonadales</taxon>
        <taxon>Methylophilaceae</taxon>
        <taxon>Candidatus Methylopumilus</taxon>
    </lineage>
</organism>
<dbReference type="Gene3D" id="1.25.40.10">
    <property type="entry name" value="Tetratricopeptide repeat domain"/>
    <property type="match status" value="1"/>
</dbReference>
<keyword evidence="3" id="KW-0732">Signal</keyword>